<dbReference type="NCBIfam" id="TIGR03891">
    <property type="entry name" value="thiopep_ocin"/>
    <property type="match status" value="1"/>
</dbReference>
<feature type="domain" description="Thiopeptide-type bacteriocin biosynthesis" evidence="2">
    <location>
        <begin position="14"/>
        <end position="280"/>
    </location>
</feature>
<evidence type="ECO:0000259" key="2">
    <source>
        <dbReference type="Pfam" id="PF14028"/>
    </source>
</evidence>
<evidence type="ECO:0000313" key="4">
    <source>
        <dbReference type="Proteomes" id="UP000190813"/>
    </source>
</evidence>
<organism evidence="3 4">
    <name type="scientific">Elizabethkingia occulta</name>
    <dbReference type="NCBI Taxonomy" id="1867263"/>
    <lineage>
        <taxon>Bacteria</taxon>
        <taxon>Pseudomonadati</taxon>
        <taxon>Bacteroidota</taxon>
        <taxon>Flavobacteriia</taxon>
        <taxon>Flavobacteriales</taxon>
        <taxon>Weeksellaceae</taxon>
        <taxon>Elizabethkingia</taxon>
    </lineage>
</organism>
<dbReference type="AlphaFoldDB" id="A0A1T3MM99"/>
<name>A0A1T3MM99_9FLAO</name>
<evidence type="ECO:0000313" key="3">
    <source>
        <dbReference type="EMBL" id="OPC65792.1"/>
    </source>
</evidence>
<gene>
    <name evidence="3" type="ORF">BAZ10_00700</name>
</gene>
<accession>A0A1T3MM99</accession>
<dbReference type="InterPro" id="IPR023809">
    <property type="entry name" value="Thiopep_bacteriocin_synth_dom"/>
</dbReference>
<feature type="coiled-coil region" evidence="1">
    <location>
        <begin position="91"/>
        <end position="118"/>
    </location>
</feature>
<sequence>MSKKKRNFMIGSEWVYYKIYGNPEFINLLLVKYILPLTDKLAKDGISDMFFFIRYNDPDFHLRLRFLLKTDKIGELISSVYKLLDKETLRNKIHKVQLDTYQRELERYGEQTIDLVEELFYLDSIKNMKLLKLALDDDQQNWLCALAVVDCYFNLSEITLSDRIVFIKRIITNLKAEYNIKSPEYTKVLLEGYNKNKNILRSFFLDKTSKPHFYYKVENEYYIKQKKIIESIKLESHKNKDETKFSDMLGSIIHMSLNRFFVYDARFSEMVLYEYLLKIYNEKMNNKNFFNEKNNLLSE</sequence>
<comment type="caution">
    <text evidence="3">The sequence shown here is derived from an EMBL/GenBank/DDBJ whole genome shotgun (WGS) entry which is preliminary data.</text>
</comment>
<dbReference type="RefSeq" id="WP_078771414.1">
    <property type="nucleotide sequence ID" value="NZ_MAHX01000013.1"/>
</dbReference>
<dbReference type="EMBL" id="MAHX01000013">
    <property type="protein sequence ID" value="OPC65792.1"/>
    <property type="molecule type" value="Genomic_DNA"/>
</dbReference>
<protein>
    <recommendedName>
        <fullName evidence="2">Thiopeptide-type bacteriocin biosynthesis domain-containing protein</fullName>
    </recommendedName>
</protein>
<dbReference type="Proteomes" id="UP000190813">
    <property type="component" value="Unassembled WGS sequence"/>
</dbReference>
<keyword evidence="4" id="KW-1185">Reference proteome</keyword>
<dbReference type="Pfam" id="PF14028">
    <property type="entry name" value="Lant_dehydr_C"/>
    <property type="match status" value="1"/>
</dbReference>
<keyword evidence="1" id="KW-0175">Coiled coil</keyword>
<reference evidence="3 4" key="1">
    <citation type="submission" date="2016-06" db="EMBL/GenBank/DDBJ databases">
        <title>Revisiting the taxonomy of the Elizabethkingia Genus based on Whole-Genome Sequencing, Optical Mapping, and MALDI-TOF.</title>
        <authorList>
            <person name="Nicholson A.C."/>
        </authorList>
    </citation>
    <scope>NUCLEOTIDE SEQUENCE [LARGE SCALE GENOMIC DNA]</scope>
    <source>
        <strain evidence="3 4">G4070</strain>
    </source>
</reference>
<proteinExistence type="predicted"/>
<evidence type="ECO:0000256" key="1">
    <source>
        <dbReference type="SAM" id="Coils"/>
    </source>
</evidence>